<feature type="chain" id="PRO_5038997392" evidence="3">
    <location>
        <begin position="34"/>
        <end position="1407"/>
    </location>
</feature>
<comment type="caution">
    <text evidence="5">The sequence shown here is derived from an EMBL/GenBank/DDBJ whole genome shotgun (WGS) entry which is preliminary data.</text>
</comment>
<feature type="domain" description="DUF7927" evidence="4">
    <location>
        <begin position="1222"/>
        <end position="1353"/>
    </location>
</feature>
<dbReference type="InterPro" id="IPR051172">
    <property type="entry name" value="Chlamydia_OmcB"/>
</dbReference>
<dbReference type="PANTHER" id="PTHR34819">
    <property type="entry name" value="LARGE CYSTEINE-RICH PERIPLASMIC PROTEIN OMCB"/>
    <property type="match status" value="1"/>
</dbReference>
<name>A0A9D2EC98_9MICO</name>
<dbReference type="NCBIfam" id="TIGR01451">
    <property type="entry name" value="B_ant_repeat"/>
    <property type="match status" value="2"/>
</dbReference>
<accession>A0A9D2EC98</accession>
<keyword evidence="3" id="KW-0732">Signal</keyword>
<dbReference type="InterPro" id="IPR057687">
    <property type="entry name" value="DUF7927"/>
</dbReference>
<proteinExistence type="predicted"/>
<evidence type="ECO:0000256" key="3">
    <source>
        <dbReference type="SAM" id="SignalP"/>
    </source>
</evidence>
<gene>
    <name evidence="5" type="ORF">H9815_03000</name>
</gene>
<feature type="domain" description="DUF7927" evidence="4">
    <location>
        <begin position="577"/>
        <end position="702"/>
    </location>
</feature>
<feature type="signal peptide" evidence="3">
    <location>
        <begin position="1"/>
        <end position="33"/>
    </location>
</feature>
<evidence type="ECO:0000256" key="2">
    <source>
        <dbReference type="SAM" id="Phobius"/>
    </source>
</evidence>
<feature type="domain" description="DUF7927" evidence="4">
    <location>
        <begin position="960"/>
        <end position="1074"/>
    </location>
</feature>
<dbReference type="InterPro" id="IPR013783">
    <property type="entry name" value="Ig-like_fold"/>
</dbReference>
<reference evidence="5" key="1">
    <citation type="journal article" date="2021" name="PeerJ">
        <title>Extensive microbial diversity within the chicken gut microbiome revealed by metagenomics and culture.</title>
        <authorList>
            <person name="Gilroy R."/>
            <person name="Ravi A."/>
            <person name="Getino M."/>
            <person name="Pursley I."/>
            <person name="Horton D.L."/>
            <person name="Alikhan N.F."/>
            <person name="Baker D."/>
            <person name="Gharbi K."/>
            <person name="Hall N."/>
            <person name="Watson M."/>
            <person name="Adriaenssens E.M."/>
            <person name="Foster-Nyarko E."/>
            <person name="Jarju S."/>
            <person name="Secka A."/>
            <person name="Antonio M."/>
            <person name="Oren A."/>
            <person name="Chaudhuri R.R."/>
            <person name="La Ragione R."/>
            <person name="Hildebrand F."/>
            <person name="Pallen M.J."/>
        </authorList>
    </citation>
    <scope>NUCLEOTIDE SEQUENCE</scope>
    <source>
        <strain evidence="5">ChiGjej4B4-7305</strain>
    </source>
</reference>
<evidence type="ECO:0000259" key="4">
    <source>
        <dbReference type="Pfam" id="PF25549"/>
    </source>
</evidence>
<feature type="domain" description="DUF7927" evidence="4">
    <location>
        <begin position="428"/>
        <end position="556"/>
    </location>
</feature>
<dbReference type="PANTHER" id="PTHR34819:SF3">
    <property type="entry name" value="CELL SURFACE PROTEIN"/>
    <property type="match status" value="1"/>
</dbReference>
<keyword evidence="2" id="KW-0472">Membrane</keyword>
<dbReference type="EMBL" id="DXBY01000053">
    <property type="protein sequence ID" value="HIZ34722.1"/>
    <property type="molecule type" value="Genomic_DNA"/>
</dbReference>
<feature type="domain" description="DUF7927" evidence="4">
    <location>
        <begin position="833"/>
        <end position="948"/>
    </location>
</feature>
<feature type="compositionally biased region" description="Pro residues" evidence="1">
    <location>
        <begin position="536"/>
        <end position="547"/>
    </location>
</feature>
<dbReference type="Proteomes" id="UP000824037">
    <property type="component" value="Unassembled WGS sequence"/>
</dbReference>
<protein>
    <submittedName>
        <fullName evidence="5">DUF11 domain-containing protein</fullName>
    </submittedName>
</protein>
<dbReference type="GO" id="GO:0005975">
    <property type="term" value="P:carbohydrate metabolic process"/>
    <property type="evidence" value="ECO:0007669"/>
    <property type="project" value="UniProtKB-ARBA"/>
</dbReference>
<evidence type="ECO:0000256" key="1">
    <source>
        <dbReference type="SAM" id="MobiDB-lite"/>
    </source>
</evidence>
<dbReference type="Gene3D" id="2.60.40.10">
    <property type="entry name" value="Immunoglobulins"/>
    <property type="match status" value="1"/>
</dbReference>
<feature type="domain" description="DUF7927" evidence="4">
    <location>
        <begin position="709"/>
        <end position="823"/>
    </location>
</feature>
<dbReference type="Pfam" id="PF25549">
    <property type="entry name" value="DUF7927"/>
    <property type="match status" value="7"/>
</dbReference>
<evidence type="ECO:0000313" key="5">
    <source>
        <dbReference type="EMBL" id="HIZ34722.1"/>
    </source>
</evidence>
<evidence type="ECO:0000313" key="6">
    <source>
        <dbReference type="Proteomes" id="UP000824037"/>
    </source>
</evidence>
<reference evidence="5" key="2">
    <citation type="submission" date="2021-04" db="EMBL/GenBank/DDBJ databases">
        <authorList>
            <person name="Gilroy R."/>
        </authorList>
    </citation>
    <scope>NUCLEOTIDE SEQUENCE</scope>
    <source>
        <strain evidence="5">ChiGjej4B4-7305</strain>
    </source>
</reference>
<organism evidence="5 6">
    <name type="scientific">Candidatus Ruania gallistercoris</name>
    <dbReference type="NCBI Taxonomy" id="2838746"/>
    <lineage>
        <taxon>Bacteria</taxon>
        <taxon>Bacillati</taxon>
        <taxon>Actinomycetota</taxon>
        <taxon>Actinomycetes</taxon>
        <taxon>Micrococcales</taxon>
        <taxon>Ruaniaceae</taxon>
        <taxon>Ruania</taxon>
    </lineage>
</organism>
<keyword evidence="2" id="KW-0812">Transmembrane</keyword>
<keyword evidence="2" id="KW-1133">Transmembrane helix</keyword>
<feature type="transmembrane region" description="Helical" evidence="2">
    <location>
        <begin position="1369"/>
        <end position="1389"/>
    </location>
</feature>
<sequence length="1407" mass="145717">MGARSGRATAFGLVVALLAALVAVISSPQAAVAAGNQEGVGGYANNTISAYLQAGESLYTDGNIGTITETDGSTHTGPGTFGPAASDGVWRVQLPTQGGNVPYDWTVEVHADGAEVPGRVWAAQDSIHQSIVAGGLADLQYWIVNNTGYVYAVELSGYNGGNSTIQANSVGWADEECAPTYASYEYAVEGEGSNYPSLPDCGETYRVFYEEPAADLPPSASSATGEVTVLPDLLNTGDLEVTDLAFTPAATGAAAGTFTYSLNPRFTGGYFLQVDVDGNGSYTDAVDRSIALGADGSGSYSYAFDGLDGTGAVIEDCTTMTARIFFDKLGEVHIAQTDVEAREGGISITRLNGEGAPDSTIHWNDEGFQGTRVGTTDPIVGESVDSSGGVHGWDLDVNGWGNGRIIDDWAYLPADFGTGEIQIAGRCLSVTKTSDASDATRVGDTVNYTVEVTNTGDTDYTADEPAVAYDDLAGVLDDATYNEDTTSSTGEVAYVEPSFLRWSGPLATGETVTLGYSITLTSGGDGAVRNVAWAPFDPPEPGEPPSEGPLCNPPDENGHDPVTGEPCGFVEYPLPRLTITKTSDVQELPSDGGQVTYTVTVTNEGPGATTAEDDPVVDDLTEVLDDATFVTGSESADTGTVAVDTEAAELSWTGALAAGESAELTYEVTYDAEAVGGDHELLNVVCLPEHLALDPADACRPVNIPGAALDQWKTSDPESGSSVVGGDVVTYTLHFANTGQTAATVDTVDDLSNVLDDADLLDGSLTADDGLLAAVDGEQLTVTGSVPVGETLTVSYQVLVREFEDQGDHVLANLLDCADDDPRCATEHPVRHLVLDKSSTPSEGVDVGDVVTYTITVTNDGEGDYTEDLPASITDDLTGVLDDADYNGDVSATLSAGSPVTDPVVDGETLTWSGPLQAGEVATITYSVTVTSAGDNELANVVCETGTEICADTSIPLPHVTFTKSSDPDSGADVVAGQVITYTLTYVNDGQAAGVVDSVDDLTELLDDGDVTAEPVSSSDAVTVTLLPDSIRVVGAIEAGETVTITYEVTVKPDGERGDHELINVLVPDNPNVPRVPPVEHPVPELVDWKSVDPASGTTVQPGAEVVYTLHFRNDGAAPAEVDREDVLTGVLDDARITADPVASDQALEASAIEDDRFAITGTLAPGQLVTVTYTATVNADGERGDDHLGNFLVDTGEEPPSECVAVEGELPDCTVNHVSNVVVTKSADPESGTEVGPGDEVTYTLTFTNVSTNTEAEPADVDYTDHLVDVLDDAELTDGPHVSDEALTATSAEESIRIIGALGAGSVVTVTYTVTVSDYDDQGDHHLANVVAVTGQDPVCAPGSDLCTEHPVPPPAAGSLPETGAGEIGTWLLAAIGALGAGVLLLEAGRRRNGRIRSGRSTSSTI</sequence>
<dbReference type="InterPro" id="IPR047589">
    <property type="entry name" value="DUF11_rpt"/>
</dbReference>
<feature type="domain" description="DUF7927" evidence="4">
    <location>
        <begin position="1086"/>
        <end position="1219"/>
    </location>
</feature>
<feature type="region of interest" description="Disordered" evidence="1">
    <location>
        <begin position="535"/>
        <end position="567"/>
    </location>
</feature>